<sequence length="105" mass="10988">MSARGVVSCSDSSRSPCARSYRTGSLSCPSGDRPRRGPISGGSTECAAPPACSRSPTGGTWSRSTALGFPSCPCPGTWSRRSAANARSRFAPVRCFRNRSAWSLA</sequence>
<accession>A0A8D8CL71</accession>
<dbReference type="EMBL" id="HBUE01130565">
    <property type="protein sequence ID" value="CAG6496253.1"/>
    <property type="molecule type" value="Transcribed_RNA"/>
</dbReference>
<dbReference type="EMBL" id="HBUE01170511">
    <property type="protein sequence ID" value="CAG6514876.1"/>
    <property type="molecule type" value="Transcribed_RNA"/>
</dbReference>
<evidence type="ECO:0000256" key="1">
    <source>
        <dbReference type="SAM" id="MobiDB-lite"/>
    </source>
</evidence>
<protein>
    <submittedName>
        <fullName evidence="2">(northern house mosquito) hypothetical protein</fullName>
    </submittedName>
</protein>
<dbReference type="EMBL" id="HBUE01275914">
    <property type="protein sequence ID" value="CAG6566365.1"/>
    <property type="molecule type" value="Transcribed_RNA"/>
</dbReference>
<reference evidence="2" key="1">
    <citation type="submission" date="2021-05" db="EMBL/GenBank/DDBJ databases">
        <authorList>
            <person name="Alioto T."/>
            <person name="Alioto T."/>
            <person name="Gomez Garrido J."/>
        </authorList>
    </citation>
    <scope>NUCLEOTIDE SEQUENCE</scope>
</reference>
<dbReference type="EMBL" id="HBUE01275915">
    <property type="protein sequence ID" value="CAG6566367.1"/>
    <property type="molecule type" value="Transcribed_RNA"/>
</dbReference>
<dbReference type="EMBL" id="HBUE01170512">
    <property type="protein sequence ID" value="CAG6514878.1"/>
    <property type="molecule type" value="Transcribed_RNA"/>
</dbReference>
<feature type="region of interest" description="Disordered" evidence="1">
    <location>
        <begin position="1"/>
        <end position="60"/>
    </location>
</feature>
<evidence type="ECO:0000313" key="2">
    <source>
        <dbReference type="EMBL" id="CAG6496250.1"/>
    </source>
</evidence>
<dbReference type="EMBL" id="HBUE01130564">
    <property type="protein sequence ID" value="CAG6496250.1"/>
    <property type="molecule type" value="Transcribed_RNA"/>
</dbReference>
<proteinExistence type="predicted"/>
<organism evidence="2">
    <name type="scientific">Culex pipiens</name>
    <name type="common">House mosquito</name>
    <dbReference type="NCBI Taxonomy" id="7175"/>
    <lineage>
        <taxon>Eukaryota</taxon>
        <taxon>Metazoa</taxon>
        <taxon>Ecdysozoa</taxon>
        <taxon>Arthropoda</taxon>
        <taxon>Hexapoda</taxon>
        <taxon>Insecta</taxon>
        <taxon>Pterygota</taxon>
        <taxon>Neoptera</taxon>
        <taxon>Endopterygota</taxon>
        <taxon>Diptera</taxon>
        <taxon>Nematocera</taxon>
        <taxon>Culicoidea</taxon>
        <taxon>Culicidae</taxon>
        <taxon>Culicinae</taxon>
        <taxon>Culicini</taxon>
        <taxon>Culex</taxon>
        <taxon>Culex</taxon>
    </lineage>
</organism>
<name>A0A8D8CL71_CULPI</name>
<dbReference type="AlphaFoldDB" id="A0A8D8CL71"/>